<evidence type="ECO:0000313" key="7">
    <source>
        <dbReference type="EMBL" id="PIK40528.1"/>
    </source>
</evidence>
<keyword evidence="4" id="KW-0274">FAD</keyword>
<dbReference type="GO" id="GO:0033514">
    <property type="term" value="P:L-lysine catabolic process to acetyl-CoA via L-pipecolate"/>
    <property type="evidence" value="ECO:0007669"/>
    <property type="project" value="TreeGrafter"/>
</dbReference>
<evidence type="ECO:0000313" key="8">
    <source>
        <dbReference type="Proteomes" id="UP000230750"/>
    </source>
</evidence>
<dbReference type="AlphaFoldDB" id="A0A2G8JXQ7"/>
<protein>
    <submittedName>
        <fullName evidence="7">Putative peroxisomal sarcosine oxidase</fullName>
    </submittedName>
</protein>
<reference evidence="7 8" key="1">
    <citation type="journal article" date="2017" name="PLoS Biol.">
        <title>The sea cucumber genome provides insights into morphological evolution and visceral regeneration.</title>
        <authorList>
            <person name="Zhang X."/>
            <person name="Sun L."/>
            <person name="Yuan J."/>
            <person name="Sun Y."/>
            <person name="Gao Y."/>
            <person name="Zhang L."/>
            <person name="Li S."/>
            <person name="Dai H."/>
            <person name="Hamel J.F."/>
            <person name="Liu C."/>
            <person name="Yu Y."/>
            <person name="Liu S."/>
            <person name="Lin W."/>
            <person name="Guo K."/>
            <person name="Jin S."/>
            <person name="Xu P."/>
            <person name="Storey K.B."/>
            <person name="Huan P."/>
            <person name="Zhang T."/>
            <person name="Zhou Y."/>
            <person name="Zhang J."/>
            <person name="Lin C."/>
            <person name="Li X."/>
            <person name="Xing L."/>
            <person name="Huo D."/>
            <person name="Sun M."/>
            <person name="Wang L."/>
            <person name="Mercier A."/>
            <person name="Li F."/>
            <person name="Yang H."/>
            <person name="Xiang J."/>
        </authorList>
    </citation>
    <scope>NUCLEOTIDE SEQUENCE [LARGE SCALE GENOMIC DNA]</scope>
    <source>
        <strain evidence="7">Shaxun</strain>
        <tissue evidence="7">Muscle</tissue>
    </source>
</reference>
<dbReference type="InterPro" id="IPR045170">
    <property type="entry name" value="MTOX"/>
</dbReference>
<evidence type="ECO:0000256" key="4">
    <source>
        <dbReference type="ARBA" id="ARBA00022827"/>
    </source>
</evidence>
<dbReference type="Pfam" id="PF01266">
    <property type="entry name" value="DAO"/>
    <property type="match status" value="1"/>
</dbReference>
<keyword evidence="8" id="KW-1185">Reference proteome</keyword>
<comment type="cofactor">
    <cofactor evidence="1">
        <name>FAD</name>
        <dbReference type="ChEBI" id="CHEBI:57692"/>
    </cofactor>
</comment>
<evidence type="ECO:0000256" key="1">
    <source>
        <dbReference type="ARBA" id="ARBA00001974"/>
    </source>
</evidence>
<feature type="domain" description="FAD dependent oxidoreductase" evidence="6">
    <location>
        <begin position="40"/>
        <end position="155"/>
    </location>
</feature>
<dbReference type="PANTHER" id="PTHR10961:SF46">
    <property type="entry name" value="PEROXISOMAL SARCOSINE OXIDASE"/>
    <property type="match status" value="1"/>
</dbReference>
<evidence type="ECO:0000256" key="5">
    <source>
        <dbReference type="ARBA" id="ARBA00023002"/>
    </source>
</evidence>
<dbReference type="SUPFAM" id="SSF51905">
    <property type="entry name" value="FAD/NAD(P)-binding domain"/>
    <property type="match status" value="1"/>
</dbReference>
<dbReference type="STRING" id="307972.A0A2G8JXQ7"/>
<evidence type="ECO:0000259" key="6">
    <source>
        <dbReference type="Pfam" id="PF01266"/>
    </source>
</evidence>
<keyword evidence="3" id="KW-0285">Flavoprotein</keyword>
<dbReference type="InterPro" id="IPR036188">
    <property type="entry name" value="FAD/NAD-bd_sf"/>
</dbReference>
<comment type="caution">
    <text evidence="7">The sequence shown here is derived from an EMBL/GenBank/DDBJ whole genome shotgun (WGS) entry which is preliminary data.</text>
</comment>
<comment type="similarity">
    <text evidence="2">Belongs to the MSOX/MTOX family.</text>
</comment>
<sequence length="183" mass="20767">MEYTLTSLYYLLGYLVWRINVCYWREKFGDFDKMPCVIDDSTGEKHVYLLPMHEYPGLVKIAYHSGIDCDPDRRDEHAPTDDREVKIIQRFINNYLPGIDGNKPVITESCMYTVTPDWELVLDHHPSHPNIVIGCGFSGHGFKLAPVVGKILSELATGQEPSYDISALRISRFGKSVVSKASL</sequence>
<dbReference type="Proteomes" id="UP000230750">
    <property type="component" value="Unassembled WGS sequence"/>
</dbReference>
<keyword evidence="5" id="KW-0560">Oxidoreductase</keyword>
<dbReference type="GO" id="GO:0008115">
    <property type="term" value="F:sarcosine oxidase activity"/>
    <property type="evidence" value="ECO:0007669"/>
    <property type="project" value="TreeGrafter"/>
</dbReference>
<dbReference type="GO" id="GO:0005777">
    <property type="term" value="C:peroxisome"/>
    <property type="evidence" value="ECO:0007669"/>
    <property type="project" value="TreeGrafter"/>
</dbReference>
<name>A0A2G8JXQ7_STIJA</name>
<gene>
    <name evidence="7" type="ORF">BSL78_22614</name>
</gene>
<proteinExistence type="inferred from homology"/>
<dbReference type="OrthoDB" id="424974at2759"/>
<evidence type="ECO:0000256" key="3">
    <source>
        <dbReference type="ARBA" id="ARBA00022630"/>
    </source>
</evidence>
<dbReference type="SUPFAM" id="SSF54373">
    <property type="entry name" value="FAD-linked reductases, C-terminal domain"/>
    <property type="match status" value="1"/>
</dbReference>
<dbReference type="PANTHER" id="PTHR10961">
    <property type="entry name" value="PEROXISOMAL SARCOSINE OXIDASE"/>
    <property type="match status" value="1"/>
</dbReference>
<organism evidence="7 8">
    <name type="scientific">Stichopus japonicus</name>
    <name type="common">Sea cucumber</name>
    <dbReference type="NCBI Taxonomy" id="307972"/>
    <lineage>
        <taxon>Eukaryota</taxon>
        <taxon>Metazoa</taxon>
        <taxon>Echinodermata</taxon>
        <taxon>Eleutherozoa</taxon>
        <taxon>Echinozoa</taxon>
        <taxon>Holothuroidea</taxon>
        <taxon>Aspidochirotacea</taxon>
        <taxon>Aspidochirotida</taxon>
        <taxon>Stichopodidae</taxon>
        <taxon>Apostichopus</taxon>
    </lineage>
</organism>
<dbReference type="Gene3D" id="3.50.50.60">
    <property type="entry name" value="FAD/NAD(P)-binding domain"/>
    <property type="match status" value="1"/>
</dbReference>
<dbReference type="GO" id="GO:0050031">
    <property type="term" value="F:L-pipecolate oxidase activity"/>
    <property type="evidence" value="ECO:0007669"/>
    <property type="project" value="TreeGrafter"/>
</dbReference>
<dbReference type="EMBL" id="MRZV01001111">
    <property type="protein sequence ID" value="PIK40528.1"/>
    <property type="molecule type" value="Genomic_DNA"/>
</dbReference>
<evidence type="ECO:0000256" key="2">
    <source>
        <dbReference type="ARBA" id="ARBA00010989"/>
    </source>
</evidence>
<accession>A0A2G8JXQ7</accession>
<dbReference type="GO" id="GO:0050660">
    <property type="term" value="F:flavin adenine dinucleotide binding"/>
    <property type="evidence" value="ECO:0007669"/>
    <property type="project" value="InterPro"/>
</dbReference>
<dbReference type="Gene3D" id="3.30.9.10">
    <property type="entry name" value="D-Amino Acid Oxidase, subunit A, domain 2"/>
    <property type="match status" value="1"/>
</dbReference>
<dbReference type="InterPro" id="IPR006076">
    <property type="entry name" value="FAD-dep_OxRdtase"/>
</dbReference>